<dbReference type="KEGG" id="ome:OLMES_5535"/>
<dbReference type="EMBL" id="CP021425">
    <property type="protein sequence ID" value="ARU59515.1"/>
    <property type="molecule type" value="Genomic_DNA"/>
</dbReference>
<dbReference type="RefSeq" id="WP_087464180.1">
    <property type="nucleotide sequence ID" value="NZ_CP021425.1"/>
</dbReference>
<evidence type="ECO:0000259" key="1">
    <source>
        <dbReference type="Pfam" id="PF23019"/>
    </source>
</evidence>
<dbReference type="CDD" id="cd10931">
    <property type="entry name" value="CE4_u7"/>
    <property type="match status" value="1"/>
</dbReference>
<feature type="domain" description="DUF7033" evidence="1">
    <location>
        <begin position="93"/>
        <end position="178"/>
    </location>
</feature>
<dbReference type="Gene3D" id="3.20.20.370">
    <property type="entry name" value="Glycoside hydrolase/deacetylase"/>
    <property type="match status" value="1"/>
</dbReference>
<proteinExistence type="predicted"/>
<protein>
    <submittedName>
        <fullName evidence="2">Virulence modulating gene E</fullName>
    </submittedName>
</protein>
<dbReference type="Proteomes" id="UP000196027">
    <property type="component" value="Chromosome"/>
</dbReference>
<reference evidence="2 3" key="1">
    <citation type="submission" date="2017-05" db="EMBL/GenBank/DDBJ databases">
        <title>Genomic insights into alkan degradation activity of Oleiphilus messinensis.</title>
        <authorList>
            <person name="Kozyavkin S.A."/>
            <person name="Slesarev A.I."/>
            <person name="Golyshin P.N."/>
            <person name="Korzhenkov A."/>
            <person name="Golyshina O.N."/>
            <person name="Toshchakov S.V."/>
        </authorList>
    </citation>
    <scope>NUCLEOTIDE SEQUENCE [LARGE SCALE GENOMIC DNA]</scope>
    <source>
        <strain evidence="2 3">ME102</strain>
    </source>
</reference>
<dbReference type="OrthoDB" id="5573484at2"/>
<evidence type="ECO:0000313" key="3">
    <source>
        <dbReference type="Proteomes" id="UP000196027"/>
    </source>
</evidence>
<keyword evidence="3" id="KW-1185">Reference proteome</keyword>
<dbReference type="InterPro" id="IPR054297">
    <property type="entry name" value="DUF7033"/>
</dbReference>
<evidence type="ECO:0000313" key="2">
    <source>
        <dbReference type="EMBL" id="ARU59515.1"/>
    </source>
</evidence>
<sequence>MLTDEHQNACVHYVLQTLLADTDADSDVMPLIYYGTPECAPVHAILCIIPSDFFSQYGKFESLPRLPLESIDGTPLLYGKPVISWHGNLLCIHGDIVASAYFMLTGYEEMLDVNRDKHGRFTGQQSFALKAGILRRPIVDEYRILLMKWFNLAGLRIQDQRKFNVVLSHDVDHLFKYGSWLQVARAIFRGLKSASISEPWRAIQVWLGHLKDPFDHFEWMAQLDQACIQRCSFEAKAIYYFMAGGLRPNDLHYEIRSKEALAVIALVKRYGALSGLHSSYASADQPERLKSEKQQLEGLLQSPVILHRHHYLRWRGMGGIQCLESIGILQDSSLAYADVIGYRAGTCRPFFGFNPFEFKQSGVRIHPLSIMDGTLHNNRYLNLDYAQARKLCLDMIDKVKTYNGELVLLWHNNVFDEGYHRKLYPELLEHLVSLQP</sequence>
<organism evidence="2 3">
    <name type="scientific">Oleiphilus messinensis</name>
    <dbReference type="NCBI Taxonomy" id="141451"/>
    <lineage>
        <taxon>Bacteria</taxon>
        <taxon>Pseudomonadati</taxon>
        <taxon>Pseudomonadota</taxon>
        <taxon>Gammaproteobacteria</taxon>
        <taxon>Oceanospirillales</taxon>
        <taxon>Oleiphilaceae</taxon>
        <taxon>Oleiphilus</taxon>
    </lineage>
</organism>
<name>A0A1Y0IJ17_9GAMM</name>
<dbReference type="AlphaFoldDB" id="A0A1Y0IJ17"/>
<accession>A0A1Y0IJ17</accession>
<gene>
    <name evidence="2" type="ORF">OLMES_5535</name>
</gene>
<dbReference type="Pfam" id="PF23019">
    <property type="entry name" value="DUF7033"/>
    <property type="match status" value="1"/>
</dbReference>